<sequence>MALTLDHIVIAVHDLDKTIDDYAALGFTVVRGGEHPGRPTHNALVVFEDGAYFELIAWRSPAPQDRWWQLLDQHGEGIIDFALLPTSTAEVIIAAKARGLELQGPLDGGRLRPDGEKLQWQTGRPHTHDLPFLCGDITPRKLRVPEGEVRQHANGATGVARLTVAVSDLLQSLERYRALLGDGAHIHAADGGSSATIALGNSVLELTQTAPQLQSKGEGPFVIALKGGTGSWDQAAAKLAHGAAIAFEKTEPASKANSSLATA</sequence>
<dbReference type="SUPFAM" id="SSF54593">
    <property type="entry name" value="Glyoxalase/Bleomycin resistance protein/Dihydroxybiphenyl dioxygenase"/>
    <property type="match status" value="1"/>
</dbReference>
<dbReference type="PANTHER" id="PTHR40265">
    <property type="entry name" value="BLL2707 PROTEIN"/>
    <property type="match status" value="1"/>
</dbReference>
<keyword evidence="3" id="KW-1185">Reference proteome</keyword>
<dbReference type="InterPro" id="IPR037523">
    <property type="entry name" value="VOC_core"/>
</dbReference>
<dbReference type="EMBL" id="CP104377">
    <property type="protein sequence ID" value="UXC20464.1"/>
    <property type="molecule type" value="Genomic_DNA"/>
</dbReference>
<reference evidence="2" key="1">
    <citation type="submission" date="2022-09" db="EMBL/GenBank/DDBJ databases">
        <title>Bacterial diversity in gut of crayfish and pufferfish.</title>
        <authorList>
            <person name="Huang Y."/>
        </authorList>
    </citation>
    <scope>NUCLEOTIDE SEQUENCE</scope>
    <source>
        <strain evidence="2">PR12</strain>
    </source>
</reference>
<dbReference type="PROSITE" id="PS51819">
    <property type="entry name" value="VOC"/>
    <property type="match status" value="1"/>
</dbReference>
<protein>
    <submittedName>
        <fullName evidence="2">VOC family protein</fullName>
    </submittedName>
</protein>
<dbReference type="InterPro" id="IPR025870">
    <property type="entry name" value="Glyoxalase-like_dom"/>
</dbReference>
<evidence type="ECO:0000313" key="2">
    <source>
        <dbReference type="EMBL" id="UXC20464.1"/>
    </source>
</evidence>
<evidence type="ECO:0000259" key="1">
    <source>
        <dbReference type="PROSITE" id="PS51819"/>
    </source>
</evidence>
<name>A0ABY6A3C1_9BURK</name>
<feature type="domain" description="VOC" evidence="1">
    <location>
        <begin position="4"/>
        <end position="135"/>
    </location>
</feature>
<organism evidence="2 3">
    <name type="scientific">Comamonas squillarum</name>
    <dbReference type="NCBI Taxonomy" id="2977320"/>
    <lineage>
        <taxon>Bacteria</taxon>
        <taxon>Pseudomonadati</taxon>
        <taxon>Pseudomonadota</taxon>
        <taxon>Betaproteobacteria</taxon>
        <taxon>Burkholderiales</taxon>
        <taxon>Comamonadaceae</taxon>
        <taxon>Comamonas</taxon>
    </lineage>
</organism>
<dbReference type="Proteomes" id="UP001058290">
    <property type="component" value="Chromosome"/>
</dbReference>
<dbReference type="InterPro" id="IPR029068">
    <property type="entry name" value="Glyas_Bleomycin-R_OHBP_Dase"/>
</dbReference>
<gene>
    <name evidence="2" type="ORF">N4T19_10275</name>
</gene>
<dbReference type="Gene3D" id="3.10.180.10">
    <property type="entry name" value="2,3-Dihydroxybiphenyl 1,2-Dioxygenase, domain 1"/>
    <property type="match status" value="1"/>
</dbReference>
<accession>A0ABY6A3C1</accession>
<dbReference type="Pfam" id="PF13468">
    <property type="entry name" value="Glyoxalase_3"/>
    <property type="match status" value="1"/>
</dbReference>
<evidence type="ECO:0000313" key="3">
    <source>
        <dbReference type="Proteomes" id="UP001058290"/>
    </source>
</evidence>
<dbReference type="RefSeq" id="WP_116927145.1">
    <property type="nucleotide sequence ID" value="NZ_CP104377.1"/>
</dbReference>
<proteinExistence type="predicted"/>
<dbReference type="PANTHER" id="PTHR40265:SF1">
    <property type="entry name" value="GLYOXALASE-LIKE DOMAIN-CONTAINING PROTEIN"/>
    <property type="match status" value="1"/>
</dbReference>